<dbReference type="SUPFAM" id="SSF53335">
    <property type="entry name" value="S-adenosyl-L-methionine-dependent methyltransferases"/>
    <property type="match status" value="1"/>
</dbReference>
<name>A0A1F5NRU9_9BACT</name>
<dbReference type="CDD" id="cd02440">
    <property type="entry name" value="AdoMet_MTases"/>
    <property type="match status" value="1"/>
</dbReference>
<protein>
    <recommendedName>
        <fullName evidence="1">Methyltransferase domain-containing protein</fullName>
    </recommendedName>
</protein>
<reference evidence="2 3" key="1">
    <citation type="journal article" date="2016" name="Nat. Commun.">
        <title>Thousands of microbial genomes shed light on interconnected biogeochemical processes in an aquifer system.</title>
        <authorList>
            <person name="Anantharaman K."/>
            <person name="Brown C.T."/>
            <person name="Hug L.A."/>
            <person name="Sharon I."/>
            <person name="Castelle C.J."/>
            <person name="Probst A.J."/>
            <person name="Thomas B.C."/>
            <person name="Singh A."/>
            <person name="Wilkins M.J."/>
            <person name="Karaoz U."/>
            <person name="Brodie E.L."/>
            <person name="Williams K.H."/>
            <person name="Hubbard S.S."/>
            <person name="Banfield J.F."/>
        </authorList>
    </citation>
    <scope>NUCLEOTIDE SEQUENCE [LARGE SCALE GENOMIC DNA]</scope>
</reference>
<dbReference type="GO" id="GO:0010420">
    <property type="term" value="F:polyprenyldihydroxybenzoate methyltransferase activity"/>
    <property type="evidence" value="ECO:0007669"/>
    <property type="project" value="TreeGrafter"/>
</dbReference>
<feature type="domain" description="Methyltransferase" evidence="1">
    <location>
        <begin position="40"/>
        <end position="135"/>
    </location>
</feature>
<dbReference type="InterPro" id="IPR029063">
    <property type="entry name" value="SAM-dependent_MTases_sf"/>
</dbReference>
<organism evidence="2 3">
    <name type="scientific">Candidatus Doudnabacteria bacterium RIFCSPHIGHO2_01_FULL_43_23</name>
    <dbReference type="NCBI Taxonomy" id="1817822"/>
    <lineage>
        <taxon>Bacteria</taxon>
        <taxon>Candidatus Doudnaibacteriota</taxon>
    </lineage>
</organism>
<dbReference type="PANTHER" id="PTHR43464">
    <property type="entry name" value="METHYLTRANSFERASE"/>
    <property type="match status" value="1"/>
</dbReference>
<proteinExistence type="predicted"/>
<gene>
    <name evidence="2" type="ORF">A2826_02715</name>
</gene>
<dbReference type="AlphaFoldDB" id="A0A1F5NRU9"/>
<dbReference type="Gene3D" id="3.40.50.150">
    <property type="entry name" value="Vaccinia Virus protein VP39"/>
    <property type="match status" value="1"/>
</dbReference>
<dbReference type="PANTHER" id="PTHR43464:SF23">
    <property type="entry name" value="JUVENILE HORMONE ACID O-METHYLTRANSFERASE"/>
    <property type="match status" value="1"/>
</dbReference>
<evidence type="ECO:0000313" key="3">
    <source>
        <dbReference type="Proteomes" id="UP000177912"/>
    </source>
</evidence>
<accession>A0A1F5NRU9</accession>
<dbReference type="Pfam" id="PF13847">
    <property type="entry name" value="Methyltransf_31"/>
    <property type="match status" value="1"/>
</dbReference>
<evidence type="ECO:0000313" key="2">
    <source>
        <dbReference type="EMBL" id="OGE80343.1"/>
    </source>
</evidence>
<dbReference type="EMBL" id="MFEI01000034">
    <property type="protein sequence ID" value="OGE80343.1"/>
    <property type="molecule type" value="Genomic_DNA"/>
</dbReference>
<evidence type="ECO:0000259" key="1">
    <source>
        <dbReference type="Pfam" id="PF13847"/>
    </source>
</evidence>
<dbReference type="InterPro" id="IPR025714">
    <property type="entry name" value="Methyltranfer_dom"/>
</dbReference>
<dbReference type="STRING" id="1817822.A2826_02715"/>
<dbReference type="Proteomes" id="UP000177912">
    <property type="component" value="Unassembled WGS sequence"/>
</dbReference>
<comment type="caution">
    <text evidence="2">The sequence shown here is derived from an EMBL/GenBank/DDBJ whole genome shotgun (WGS) entry which is preliminary data.</text>
</comment>
<sequence>MLNTARNRFENFFEYQKEMARVAVLPFFKNQRLDLNKRLVADVGCGEGGIVAALAREYPAGNFVGFDAVKKHVIKARGRNIAKSNFEVYDILTEPTSRDFDVIICRDVLEYAVDLKSALENLQTMCKPGGKIFVAFPPYYSPFGGHQHTLRGSYARFLPFIHLLPDIFFNRILENQRPDREGKESFIEGYLSDFRRVRKTKISITKFKKFCQELGLVIETEEVYFIRPSIAMRYSLPIIKNRLFGRIPFFREFSSSGALYLLQK</sequence>